<accession>X1L4W1</accession>
<evidence type="ECO:0000313" key="2">
    <source>
        <dbReference type="EMBL" id="GAH97454.1"/>
    </source>
</evidence>
<protein>
    <recommendedName>
        <fullName evidence="1">Helix-turn-helix domain-containing protein</fullName>
    </recommendedName>
</protein>
<organism evidence="2">
    <name type="scientific">marine sediment metagenome</name>
    <dbReference type="NCBI Taxonomy" id="412755"/>
    <lineage>
        <taxon>unclassified sequences</taxon>
        <taxon>metagenomes</taxon>
        <taxon>ecological metagenomes</taxon>
    </lineage>
</organism>
<gene>
    <name evidence="2" type="ORF">S03H2_69441</name>
</gene>
<dbReference type="EMBL" id="BARU01045882">
    <property type="protein sequence ID" value="GAH97454.1"/>
    <property type="molecule type" value="Genomic_DNA"/>
</dbReference>
<dbReference type="AlphaFoldDB" id="X1L4W1"/>
<feature type="non-terminal residue" evidence="2">
    <location>
        <position position="1"/>
    </location>
</feature>
<sequence length="119" mass="14000">FFCSEDVARILGLSILSARLYLKDGKIPGGVKIGRRWFISSKNLDKWLSGSFVFTKTQAEQIEEKLVKNIETTLTKMRQKQEELKRDSAPREMVEKLQRRLTGIENYWEDYLKEKIRDS</sequence>
<name>X1L4W1_9ZZZZ</name>
<evidence type="ECO:0000259" key="1">
    <source>
        <dbReference type="Pfam" id="PF12728"/>
    </source>
</evidence>
<reference evidence="2" key="1">
    <citation type="journal article" date="2014" name="Front. Microbiol.">
        <title>High frequency of phylogenetically diverse reductive dehalogenase-homologous genes in deep subseafloor sedimentary metagenomes.</title>
        <authorList>
            <person name="Kawai M."/>
            <person name="Futagami T."/>
            <person name="Toyoda A."/>
            <person name="Takaki Y."/>
            <person name="Nishi S."/>
            <person name="Hori S."/>
            <person name="Arai W."/>
            <person name="Tsubouchi T."/>
            <person name="Morono Y."/>
            <person name="Uchiyama I."/>
            <person name="Ito T."/>
            <person name="Fujiyama A."/>
            <person name="Inagaki F."/>
            <person name="Takami H."/>
        </authorList>
    </citation>
    <scope>NUCLEOTIDE SEQUENCE</scope>
    <source>
        <strain evidence="2">Expedition CK06-06</strain>
    </source>
</reference>
<dbReference type="Pfam" id="PF12728">
    <property type="entry name" value="HTH_17"/>
    <property type="match status" value="1"/>
</dbReference>
<dbReference type="InterPro" id="IPR041657">
    <property type="entry name" value="HTH_17"/>
</dbReference>
<comment type="caution">
    <text evidence="2">The sequence shown here is derived from an EMBL/GenBank/DDBJ whole genome shotgun (WGS) entry which is preliminary data.</text>
</comment>
<proteinExistence type="predicted"/>
<feature type="domain" description="Helix-turn-helix" evidence="1">
    <location>
        <begin position="5"/>
        <end position="49"/>
    </location>
</feature>